<dbReference type="Pfam" id="PF26001">
    <property type="entry name" value="Pex8"/>
    <property type="match status" value="1"/>
</dbReference>
<dbReference type="InterPro" id="IPR055334">
    <property type="entry name" value="PEX8-like"/>
</dbReference>
<evidence type="ECO:0000313" key="2">
    <source>
        <dbReference type="Proteomes" id="UP001303373"/>
    </source>
</evidence>
<proteinExistence type="predicted"/>
<evidence type="ECO:0008006" key="3">
    <source>
        <dbReference type="Google" id="ProtNLM"/>
    </source>
</evidence>
<reference evidence="1 2" key="1">
    <citation type="submission" date="2023-11" db="EMBL/GenBank/DDBJ databases">
        <title>An acidophilic fungus is an integral part of prey digestion in a carnivorous sundew plant.</title>
        <authorList>
            <person name="Tsai I.J."/>
        </authorList>
    </citation>
    <scope>NUCLEOTIDE SEQUENCE [LARGE SCALE GENOMIC DNA]</scope>
    <source>
        <strain evidence="1">169a</strain>
    </source>
</reference>
<evidence type="ECO:0000313" key="1">
    <source>
        <dbReference type="EMBL" id="WPG98917.1"/>
    </source>
</evidence>
<dbReference type="Proteomes" id="UP001303373">
    <property type="component" value="Chromosome 2"/>
</dbReference>
<dbReference type="EMBL" id="CP138581">
    <property type="protein sequence ID" value="WPG98917.1"/>
    <property type="molecule type" value="Genomic_DNA"/>
</dbReference>
<accession>A0AAQ3RAA3</accession>
<name>A0AAQ3RAA3_9PEZI</name>
<dbReference type="PANTHER" id="PTHR39214:SF1">
    <property type="entry name" value="MICROBODY (PEROXISOME) BIOGENESIS PROTEIN PEROXIN 8 (EUROFUNG)"/>
    <property type="match status" value="1"/>
</dbReference>
<protein>
    <recommendedName>
        <fullName evidence="3">Peroxin 8</fullName>
    </recommendedName>
</protein>
<keyword evidence="2" id="KW-1185">Reference proteome</keyword>
<gene>
    <name evidence="1" type="ORF">R9X50_00171700</name>
</gene>
<organism evidence="1 2">
    <name type="scientific">Acrodontium crateriforme</name>
    <dbReference type="NCBI Taxonomy" id="150365"/>
    <lineage>
        <taxon>Eukaryota</taxon>
        <taxon>Fungi</taxon>
        <taxon>Dikarya</taxon>
        <taxon>Ascomycota</taxon>
        <taxon>Pezizomycotina</taxon>
        <taxon>Dothideomycetes</taxon>
        <taxon>Dothideomycetidae</taxon>
        <taxon>Mycosphaerellales</taxon>
        <taxon>Teratosphaeriaceae</taxon>
        <taxon>Acrodontium</taxon>
    </lineage>
</organism>
<dbReference type="PANTHER" id="PTHR39214">
    <property type="entry name" value="MICROBODY (PEROXISOME) BIOGENESIS PROTEIN PEROXIN 8 (EUROFUNG)"/>
    <property type="match status" value="1"/>
</dbReference>
<dbReference type="AlphaFoldDB" id="A0AAQ3RAA3"/>
<sequence length="693" mass="76965">MPADRLLGTLLRSLRTYTDQQDTPRLLGTASSLLTTLNNPLNVTLLTSQLLTAPAIWTYPTSLQTSTQTLSVFHSAALALIRHEDALAEKSADHEFTQLQLERTLPKDEWIRAVISGADEHSPRWRHLLVLGGLLVGFGPFEQHRLSSVMRSTIEAALTTATNLVLERGLEDDELGQQSLTFVLNHCFPVMSNYERSRLNYDLLLPILMRATLFSSEGLQSGYFLGIIDADIRVANKTQFQWSERSPSYQQIQKILSSPLTASLGPLSRLIGHAIEQVKQSWLITAALGDLERFSKILHTQWSQIKLSEIDASEESAFLDSATLEKTSPNLWKLLRSTLFATVIMLRSAVGRMLGDRALANDKSAPLIAAQSLHILRYLYFISSRLGATTFSQYSFVYLTAMDILCVYPQQTEAFVQSIKSTEMGRIPQHPLQRCLDLFFLNTVEHFTLTLSPVTCENILISSAAPYLVAGGNNNLLPIFEAAHSVMLAVFSGTRNSDLTTKHLPLYVDSLFKVFPTNLSSRQFRLAFKTLLQITSPPSQLSVRQPLLAATLLELLFERSKHASTVPLPSELTSSDVEGLPESEPPLSEQAVLALTILDTLVHLSVNLLDEWLPLAAEVVNSVDDGIMREHCKEHFWHILVDGEMDPNRSQVCHAWWTTGGGREMVLFGNENGGSEEVFMSGGLPIEASTAKL</sequence>